<comment type="subcellular location">
    <subcellularLocation>
        <location evidence="1">Cell envelope</location>
    </subcellularLocation>
</comment>
<evidence type="ECO:0000256" key="6">
    <source>
        <dbReference type="PROSITE-ProRule" id="PRU00433"/>
    </source>
</evidence>
<feature type="domain" description="Cytochrome c" evidence="7">
    <location>
        <begin position="1078"/>
        <end position="1191"/>
    </location>
</feature>
<evidence type="ECO:0000256" key="4">
    <source>
        <dbReference type="ARBA" id="ARBA00023002"/>
    </source>
</evidence>
<sequence length="1557" mass="167721">MRSGSSWAALVPLVVACAVMPGCTEEGQERPREQLAEGTAPLTGAPITSPGSISLRNALVTQQFDPLLLTPDGRLGVRVYPVAEGVWRARFTALADPIMEVTALGAPIFQTSMAHGSTVDLALPPLIRRNITLVDPQNPSPDAVLGPTSYLRPFDLPGQGALALDPRYSPSGKPFPVNAAADCLNATPSTRDAVVAPGGPFECYRLLYFQPYLSELGKPGGQPTGTGAMVLTQAEAVVVVDARRPDTTTGTVARAAAPNVVSARFTSDVHISISPAKAGGPAYLYALEASVTADARLVSAQRGIWTYNETPWNPDTWTVQRSFFNLFDDVANDVEGVRSICRHLNPTTGQPTCTATQYEDFARVYPLAARPFFLADGSRPSDTYCGYTWITPEGTDVFCRPNVAIHGDLADADLDLAQSYESGTGMQFYAFGQHTGWMIRRLDSTINFRRFNPQQLMTPPPAVDAFVHRPFSPMFLNTATGFWAENRAPQGSSLPIHRQWPLFQFMTQSEGLLDAARTQYVSLGLIPEVNTPKATNMQYWETSFSCSISPNCLLHLPMNEMFYEVAASKLTPPVLRAHKLTQDISSNTDFLDANGAALPKIHPYLGRLQNGARFVGEVYGAQQDERYLSGFRGTAISMDATGSVSVAVNGVDAPACRRNKGCLAGQDFSSGFTAEVAFLMLSDPSAMSMTLARHHGLWRLYLQSGVLLAEVNYVSPTTGAHTLTLVAPNSLPFFPLTASVATQAVGWRHVALRVAPDEGRVFLMVNGAVVHSLPLEAGAILTGTAEAGSGEIMKVGPSGVCTNCPSGEVLFMDELMFHSAAVPFEELAASAGAFSGRQDFLTPTQAETLLAGYFSTTNPRGLSLKPNGFPRFVRKEDLRVPASFSPFLQPGQAAAFRQLVAVGEALFKSPVLSTNAAGVSQAQDCTGATQPCTGELLSCATCHHPDKAFTDGRTTARGVQPVPLNVPTVVNRVFGTNQFFARRSQDLNDLALEPVVDPRELNGNLDKILERINTGADQVSLRQGFAAVYGNTPVTRTHLEQALTAYQLVQISVDSLGEAVIASGKPMVDGQGTLHRPELIQLGKELFEGKARCSACHVGSNLTDELAHDTGVAATPGAFKTPTLWEVATTAPYFHDGSHATLRQVLDFYNRGGNPPGRVRDGLRVVDPELRPLALSAHELDALEAFLVTLRNAGPVVTQGFEGLAFSDHGPIPGMVCVNTQEPTHPGGIWADNYLCAPQDRGFVWSFTGPVAGMRCTAIVEGAEPPENAWGDNYLCVPNSSPLQFTWSMAGPRFGKACVRFSDSQDVHSWGDNYLCYDEPLKLRFSAKGPIGGMACTQMNEPLDAAHGWDDNYLCANKDIGMRWGMAGPIAGMRCTQVGEDAEAASTTWTDNYLCVPPAADAMFSWSQGGPLPGLTCAQINEPEDPATWADNHLCYREEPLVLQFSVLGPLAGQVCTSVSEGSDAAGGWLDNYLCSNRDIGMQWSSVGTPPAGMRCTQVTESTEPAQTAWHDNFICLPQNSPLVFEWSEQGPIPGRTCTSWYEPSDPQQWSNNYLCR</sequence>
<dbReference type="PROSITE" id="PS51007">
    <property type="entry name" value="CYTC"/>
    <property type="match status" value="1"/>
</dbReference>
<keyword evidence="4" id="KW-0560">Oxidoreductase</keyword>
<reference evidence="9" key="1">
    <citation type="submission" date="2018-09" db="EMBL/GenBank/DDBJ databases">
        <authorList>
            <person name="Livingstone P.G."/>
            <person name="Whitworth D.E."/>
        </authorList>
    </citation>
    <scope>NUCLEOTIDE SEQUENCE [LARGE SCALE GENOMIC DNA]</scope>
    <source>
        <strain evidence="9">AB047A</strain>
    </source>
</reference>
<dbReference type="Proteomes" id="UP000282656">
    <property type="component" value="Unassembled WGS sequence"/>
</dbReference>
<dbReference type="InterPro" id="IPR004852">
    <property type="entry name" value="Di-haem_cyt_c_peroxidsae"/>
</dbReference>
<evidence type="ECO:0000256" key="5">
    <source>
        <dbReference type="ARBA" id="ARBA00023004"/>
    </source>
</evidence>
<gene>
    <name evidence="8" type="ORF">D7X96_15125</name>
</gene>
<evidence type="ECO:0000256" key="1">
    <source>
        <dbReference type="ARBA" id="ARBA00004196"/>
    </source>
</evidence>
<proteinExistence type="predicted"/>
<evidence type="ECO:0000259" key="7">
    <source>
        <dbReference type="PROSITE" id="PS51007"/>
    </source>
</evidence>
<protein>
    <recommendedName>
        <fullName evidence="7">Cytochrome c domain-containing protein</fullName>
    </recommendedName>
</protein>
<comment type="caution">
    <text evidence="8">The sequence shown here is derived from an EMBL/GenBank/DDBJ whole genome shotgun (WGS) entry which is preliminary data.</text>
</comment>
<dbReference type="Pfam" id="PF03150">
    <property type="entry name" value="CCP_MauG"/>
    <property type="match status" value="1"/>
</dbReference>
<dbReference type="PROSITE" id="PS51257">
    <property type="entry name" value="PROKAR_LIPOPROTEIN"/>
    <property type="match status" value="1"/>
</dbReference>
<organism evidence="8 9">
    <name type="scientific">Corallococcus interemptor</name>
    <dbReference type="NCBI Taxonomy" id="2316720"/>
    <lineage>
        <taxon>Bacteria</taxon>
        <taxon>Pseudomonadati</taxon>
        <taxon>Myxococcota</taxon>
        <taxon>Myxococcia</taxon>
        <taxon>Myxococcales</taxon>
        <taxon>Cystobacterineae</taxon>
        <taxon>Myxococcaceae</taxon>
        <taxon>Corallococcus</taxon>
    </lineage>
</organism>
<evidence type="ECO:0000313" key="9">
    <source>
        <dbReference type="Proteomes" id="UP000282656"/>
    </source>
</evidence>
<dbReference type="EMBL" id="RAWM01000033">
    <property type="protein sequence ID" value="RKH69470.1"/>
    <property type="molecule type" value="Genomic_DNA"/>
</dbReference>
<evidence type="ECO:0000256" key="3">
    <source>
        <dbReference type="ARBA" id="ARBA00022723"/>
    </source>
</evidence>
<dbReference type="GO" id="GO:0046872">
    <property type="term" value="F:metal ion binding"/>
    <property type="evidence" value="ECO:0007669"/>
    <property type="project" value="UniProtKB-KW"/>
</dbReference>
<dbReference type="SUPFAM" id="SSF46626">
    <property type="entry name" value="Cytochrome c"/>
    <property type="match status" value="2"/>
</dbReference>
<dbReference type="GO" id="GO:0004130">
    <property type="term" value="F:cytochrome-c peroxidase activity"/>
    <property type="evidence" value="ECO:0007669"/>
    <property type="project" value="TreeGrafter"/>
</dbReference>
<dbReference type="GO" id="GO:0020037">
    <property type="term" value="F:heme binding"/>
    <property type="evidence" value="ECO:0007669"/>
    <property type="project" value="InterPro"/>
</dbReference>
<evidence type="ECO:0000313" key="8">
    <source>
        <dbReference type="EMBL" id="RKH69470.1"/>
    </source>
</evidence>
<dbReference type="InterPro" id="IPR036909">
    <property type="entry name" value="Cyt_c-like_dom_sf"/>
</dbReference>
<keyword evidence="3 6" id="KW-0479">Metal-binding</keyword>
<keyword evidence="9" id="KW-1185">Reference proteome</keyword>
<keyword evidence="5 6" id="KW-0408">Iron</keyword>
<dbReference type="Gene3D" id="1.10.760.10">
    <property type="entry name" value="Cytochrome c-like domain"/>
    <property type="match status" value="2"/>
</dbReference>
<keyword evidence="2 6" id="KW-0349">Heme</keyword>
<evidence type="ECO:0000256" key="2">
    <source>
        <dbReference type="ARBA" id="ARBA00022617"/>
    </source>
</evidence>
<dbReference type="GO" id="GO:0009055">
    <property type="term" value="F:electron transfer activity"/>
    <property type="evidence" value="ECO:0007669"/>
    <property type="project" value="InterPro"/>
</dbReference>
<dbReference type="InterPro" id="IPR009056">
    <property type="entry name" value="Cyt_c-like_dom"/>
</dbReference>
<dbReference type="PANTHER" id="PTHR30600">
    <property type="entry name" value="CYTOCHROME C PEROXIDASE-RELATED"/>
    <property type="match status" value="1"/>
</dbReference>
<name>A0A3A8QRF0_9BACT</name>
<accession>A0A3A8QRF0</accession>
<dbReference type="GO" id="GO:0030313">
    <property type="term" value="C:cell envelope"/>
    <property type="evidence" value="ECO:0007669"/>
    <property type="project" value="UniProtKB-SubCell"/>
</dbReference>
<dbReference type="InterPro" id="IPR051395">
    <property type="entry name" value="Cytochrome_c_Peroxidase/MauG"/>
</dbReference>